<protein>
    <submittedName>
        <fullName evidence="1">Uncharacterized protein</fullName>
    </submittedName>
</protein>
<accession>A0A0F9IPS6</accession>
<reference evidence="1" key="1">
    <citation type="journal article" date="2015" name="Nature">
        <title>Complex archaea that bridge the gap between prokaryotes and eukaryotes.</title>
        <authorList>
            <person name="Spang A."/>
            <person name="Saw J.H."/>
            <person name="Jorgensen S.L."/>
            <person name="Zaremba-Niedzwiedzka K."/>
            <person name="Martijn J."/>
            <person name="Lind A.E."/>
            <person name="van Eijk R."/>
            <person name="Schleper C."/>
            <person name="Guy L."/>
            <person name="Ettema T.J."/>
        </authorList>
    </citation>
    <scope>NUCLEOTIDE SEQUENCE</scope>
</reference>
<gene>
    <name evidence="1" type="ORF">LCGC14_1553350</name>
</gene>
<evidence type="ECO:0000313" key="1">
    <source>
        <dbReference type="EMBL" id="KKM54503.1"/>
    </source>
</evidence>
<proteinExistence type="predicted"/>
<comment type="caution">
    <text evidence="1">The sequence shown here is derived from an EMBL/GenBank/DDBJ whole genome shotgun (WGS) entry which is preliminary data.</text>
</comment>
<name>A0A0F9IPS6_9ZZZZ</name>
<dbReference type="EMBL" id="LAZR01011902">
    <property type="protein sequence ID" value="KKM54503.1"/>
    <property type="molecule type" value="Genomic_DNA"/>
</dbReference>
<dbReference type="AlphaFoldDB" id="A0A0F9IPS6"/>
<sequence>MTKWFAYFKDEGKRPYFRLVAAEGLHTAEMMSEGLASRGKEEFIGIIIAPELYQERQAKGE</sequence>
<organism evidence="1">
    <name type="scientific">marine sediment metagenome</name>
    <dbReference type="NCBI Taxonomy" id="412755"/>
    <lineage>
        <taxon>unclassified sequences</taxon>
        <taxon>metagenomes</taxon>
        <taxon>ecological metagenomes</taxon>
    </lineage>
</organism>